<dbReference type="GO" id="GO:0008840">
    <property type="term" value="F:4-hydroxy-tetrahydrodipicolinate synthase activity"/>
    <property type="evidence" value="ECO:0007669"/>
    <property type="project" value="UniProtKB-EC"/>
</dbReference>
<organism evidence="3 4">
    <name type="scientific">Roseovarius gaetbuli</name>
    <dbReference type="NCBI Taxonomy" id="1356575"/>
    <lineage>
        <taxon>Bacteria</taxon>
        <taxon>Pseudomonadati</taxon>
        <taxon>Pseudomonadota</taxon>
        <taxon>Alphaproteobacteria</taxon>
        <taxon>Rhodobacterales</taxon>
        <taxon>Roseobacteraceae</taxon>
        <taxon>Roseovarius</taxon>
    </lineage>
</organism>
<keyword evidence="4" id="KW-1185">Reference proteome</keyword>
<evidence type="ECO:0000256" key="1">
    <source>
        <dbReference type="ARBA" id="ARBA00007592"/>
    </source>
</evidence>
<dbReference type="InterPro" id="IPR002220">
    <property type="entry name" value="DapA-like"/>
</dbReference>
<protein>
    <submittedName>
        <fullName evidence="3">4-hydroxy-tetrahydrodipicolinate synthase</fullName>
        <ecNumber evidence="3">4.3.3.7</ecNumber>
    </submittedName>
</protein>
<dbReference type="PANTHER" id="PTHR12128">
    <property type="entry name" value="DIHYDRODIPICOLINATE SYNTHASE"/>
    <property type="match status" value="1"/>
</dbReference>
<dbReference type="EC" id="4.3.3.7" evidence="3"/>
<name>A0A1X6YTT6_9RHOB</name>
<proteinExistence type="inferred from homology"/>
<evidence type="ECO:0000313" key="3">
    <source>
        <dbReference type="EMBL" id="SLN30832.1"/>
    </source>
</evidence>
<dbReference type="CDD" id="cd00408">
    <property type="entry name" value="DHDPS-like"/>
    <property type="match status" value="1"/>
</dbReference>
<dbReference type="Proteomes" id="UP000194012">
    <property type="component" value="Unassembled WGS sequence"/>
</dbReference>
<evidence type="ECO:0000256" key="2">
    <source>
        <dbReference type="ARBA" id="ARBA00023239"/>
    </source>
</evidence>
<sequence length="232" mass="24339">MAGSTPILAGIGALRTDEAIALARDAQEAGADGLLLAAMSYTPLTQDEAFEHFQSVAAATNLPLCIYNNPSTTHFQFSLPLLARLADIPMIVALKNPEPAQGTLAEELTVLRANLAAPFTLGYSGDWCAARALLAGADSWFSVVAGLFPVPALAMARAAQAGETEKAMQIDAAFAPLWALFKEFGSIRVTYAAANLLALTDAQPPRPILPLPEADIARLKAAIAPLADWPST</sequence>
<dbReference type="RefSeq" id="WP_281252696.1">
    <property type="nucleotide sequence ID" value="NZ_FWFJ01000008.1"/>
</dbReference>
<keyword evidence="2 3" id="KW-0456">Lyase</keyword>
<gene>
    <name evidence="3" type="primary">dapA_2</name>
    <name evidence="3" type="ORF">ROG8370_01210</name>
</gene>
<reference evidence="4" key="1">
    <citation type="submission" date="2017-03" db="EMBL/GenBank/DDBJ databases">
        <authorList>
            <person name="Rodrigo-Torres L."/>
            <person name="Arahal R.D."/>
            <person name="Lucena T."/>
        </authorList>
    </citation>
    <scope>NUCLEOTIDE SEQUENCE [LARGE SCALE GENOMIC DNA]</scope>
    <source>
        <strain evidence="4">CECT 8370</strain>
    </source>
</reference>
<dbReference type="Gene3D" id="3.20.20.70">
    <property type="entry name" value="Aldolase class I"/>
    <property type="match status" value="1"/>
</dbReference>
<comment type="similarity">
    <text evidence="1">Belongs to the DapA family.</text>
</comment>
<dbReference type="InterPro" id="IPR013785">
    <property type="entry name" value="Aldolase_TIM"/>
</dbReference>
<dbReference type="PANTHER" id="PTHR12128:SF66">
    <property type="entry name" value="4-HYDROXY-2-OXOGLUTARATE ALDOLASE, MITOCHONDRIAL"/>
    <property type="match status" value="1"/>
</dbReference>
<dbReference type="Pfam" id="PF00701">
    <property type="entry name" value="DHDPS"/>
    <property type="match status" value="1"/>
</dbReference>
<dbReference type="SUPFAM" id="SSF51569">
    <property type="entry name" value="Aldolase"/>
    <property type="match status" value="1"/>
</dbReference>
<accession>A0A1X6YTT6</accession>
<dbReference type="PRINTS" id="PR00146">
    <property type="entry name" value="DHPICSNTHASE"/>
</dbReference>
<dbReference type="AlphaFoldDB" id="A0A1X6YTT6"/>
<dbReference type="SMART" id="SM01130">
    <property type="entry name" value="DHDPS"/>
    <property type="match status" value="1"/>
</dbReference>
<dbReference type="EMBL" id="FWFJ01000008">
    <property type="protein sequence ID" value="SLN30832.1"/>
    <property type="molecule type" value="Genomic_DNA"/>
</dbReference>
<evidence type="ECO:0000313" key="4">
    <source>
        <dbReference type="Proteomes" id="UP000194012"/>
    </source>
</evidence>